<dbReference type="Proteomes" id="UP000799429">
    <property type="component" value="Unassembled WGS sequence"/>
</dbReference>
<feature type="compositionally biased region" description="Polar residues" evidence="2">
    <location>
        <begin position="380"/>
        <end position="392"/>
    </location>
</feature>
<accession>A0A9P4VS35</accession>
<dbReference type="Pfam" id="PF00170">
    <property type="entry name" value="bZIP_1"/>
    <property type="match status" value="1"/>
</dbReference>
<dbReference type="Gene3D" id="1.20.5.170">
    <property type="match status" value="1"/>
</dbReference>
<feature type="coiled-coil region" evidence="1">
    <location>
        <begin position="322"/>
        <end position="349"/>
    </location>
</feature>
<feature type="region of interest" description="Disordered" evidence="2">
    <location>
        <begin position="22"/>
        <end position="94"/>
    </location>
</feature>
<organism evidence="4 5">
    <name type="scientific">Patellaria atrata CBS 101060</name>
    <dbReference type="NCBI Taxonomy" id="1346257"/>
    <lineage>
        <taxon>Eukaryota</taxon>
        <taxon>Fungi</taxon>
        <taxon>Dikarya</taxon>
        <taxon>Ascomycota</taxon>
        <taxon>Pezizomycotina</taxon>
        <taxon>Dothideomycetes</taxon>
        <taxon>Dothideomycetes incertae sedis</taxon>
        <taxon>Patellariales</taxon>
        <taxon>Patellariaceae</taxon>
        <taxon>Patellaria</taxon>
    </lineage>
</organism>
<dbReference type="InterPro" id="IPR004827">
    <property type="entry name" value="bZIP"/>
</dbReference>
<feature type="region of interest" description="Disordered" evidence="2">
    <location>
        <begin position="193"/>
        <end position="240"/>
    </location>
</feature>
<dbReference type="PROSITE" id="PS50217">
    <property type="entry name" value="BZIP"/>
    <property type="match status" value="1"/>
</dbReference>
<evidence type="ECO:0000313" key="4">
    <source>
        <dbReference type="EMBL" id="KAF2843566.1"/>
    </source>
</evidence>
<dbReference type="SUPFAM" id="SSF57959">
    <property type="entry name" value="Leucine zipper domain"/>
    <property type="match status" value="1"/>
</dbReference>
<dbReference type="InterPro" id="IPR046347">
    <property type="entry name" value="bZIP_sf"/>
</dbReference>
<reference evidence="4" key="1">
    <citation type="journal article" date="2020" name="Stud. Mycol.">
        <title>101 Dothideomycetes genomes: a test case for predicting lifestyles and emergence of pathogens.</title>
        <authorList>
            <person name="Haridas S."/>
            <person name="Albert R."/>
            <person name="Binder M."/>
            <person name="Bloem J."/>
            <person name="Labutti K."/>
            <person name="Salamov A."/>
            <person name="Andreopoulos B."/>
            <person name="Baker S."/>
            <person name="Barry K."/>
            <person name="Bills G."/>
            <person name="Bluhm B."/>
            <person name="Cannon C."/>
            <person name="Castanera R."/>
            <person name="Culley D."/>
            <person name="Daum C."/>
            <person name="Ezra D."/>
            <person name="Gonzalez J."/>
            <person name="Henrissat B."/>
            <person name="Kuo A."/>
            <person name="Liang C."/>
            <person name="Lipzen A."/>
            <person name="Lutzoni F."/>
            <person name="Magnuson J."/>
            <person name="Mondo S."/>
            <person name="Nolan M."/>
            <person name="Ohm R."/>
            <person name="Pangilinan J."/>
            <person name="Park H.-J."/>
            <person name="Ramirez L."/>
            <person name="Alfaro M."/>
            <person name="Sun H."/>
            <person name="Tritt A."/>
            <person name="Yoshinaga Y."/>
            <person name="Zwiers L.-H."/>
            <person name="Turgeon B."/>
            <person name="Goodwin S."/>
            <person name="Spatafora J."/>
            <person name="Crous P."/>
            <person name="Grigoriev I."/>
        </authorList>
    </citation>
    <scope>NUCLEOTIDE SEQUENCE</scope>
    <source>
        <strain evidence="4">CBS 101060</strain>
    </source>
</reference>
<dbReference type="SMART" id="SM00338">
    <property type="entry name" value="BRLZ"/>
    <property type="match status" value="1"/>
</dbReference>
<feature type="compositionally biased region" description="Polar residues" evidence="2">
    <location>
        <begin position="84"/>
        <end position="94"/>
    </location>
</feature>
<gene>
    <name evidence="4" type="ORF">M501DRAFT_926194</name>
</gene>
<keyword evidence="1" id="KW-0175">Coiled coil</keyword>
<evidence type="ECO:0000313" key="5">
    <source>
        <dbReference type="Proteomes" id="UP000799429"/>
    </source>
</evidence>
<dbReference type="PANTHER" id="PTHR37616">
    <property type="entry name" value="BZIP TRANSCRIPTION FACTOR 60-LIKE"/>
    <property type="match status" value="1"/>
</dbReference>
<feature type="compositionally biased region" description="Low complexity" evidence="2">
    <location>
        <begin position="194"/>
        <end position="219"/>
    </location>
</feature>
<dbReference type="AlphaFoldDB" id="A0A9P4VS35"/>
<dbReference type="OrthoDB" id="5571888at2759"/>
<sequence length="597" mass="65374">MATAFAMSSSAPYGNQCFDPSDMESFVDFGTMPSPSPTSSSSKPHMSRSTSAITSPTNTLLPLDGSEDLQTPAKPSHEYERWKQQTGLPTGSVSGLSTLSPSIIHNGHQSFDNSGLGIDDMGLTFGSNTGFGVGSGISNDFNMDVDLTTPSGLPAYFYAPNSDSSAMNDFIDPSAIDSPEEPAPIQRVWPGMHQQQAALAKAQQAQQQQRQKMLQQQRQKAAEHAKARKPSSNAITDARTEETIARVVNQIRQNSQLASNNSPGSDSVLPNIIRMKKDEEDMDEDERLLASEEGKKLSSKERRQLRNKVSARAFRSRRKEYITQLEGEVAVKTNEANELRSQNQALMEENARSRAFIEKLLRHPAFNPFLEDLSRDTSLNESLGTLPSQSKSAAPAPVSARKDINPYSNSQPFQEAPQAHNPQIGMALIPETPVDLSLLNIGTNWTMNSMTPFNYQQPQVFSVLEIPEGPAEPLNLSALSGKESSVEEDLKVDYPVIESAAPVEAEQDSITTIEQEEEEDEEFPLYSNVRTISTKASTPHEPHSTAIFGTIPLEKALESNIIHLVIVDDVASELLAARLEQFCSRADLIVSKLDALL</sequence>
<feature type="region of interest" description="Disordered" evidence="2">
    <location>
        <begin position="277"/>
        <end position="304"/>
    </location>
</feature>
<proteinExistence type="predicted"/>
<evidence type="ECO:0000256" key="1">
    <source>
        <dbReference type="SAM" id="Coils"/>
    </source>
</evidence>
<evidence type="ECO:0000259" key="3">
    <source>
        <dbReference type="PROSITE" id="PS50217"/>
    </source>
</evidence>
<feature type="domain" description="BZIP" evidence="3">
    <location>
        <begin position="297"/>
        <end position="360"/>
    </location>
</feature>
<feature type="compositionally biased region" description="Basic and acidic residues" evidence="2">
    <location>
        <begin position="287"/>
        <end position="304"/>
    </location>
</feature>
<protein>
    <recommendedName>
        <fullName evidence="3">BZIP domain-containing protein</fullName>
    </recommendedName>
</protein>
<dbReference type="EMBL" id="MU006089">
    <property type="protein sequence ID" value="KAF2843566.1"/>
    <property type="molecule type" value="Genomic_DNA"/>
</dbReference>
<name>A0A9P4VS35_9PEZI</name>
<feature type="compositionally biased region" description="Low complexity" evidence="2">
    <location>
        <begin position="31"/>
        <end position="51"/>
    </location>
</feature>
<dbReference type="GO" id="GO:0003700">
    <property type="term" value="F:DNA-binding transcription factor activity"/>
    <property type="evidence" value="ECO:0007669"/>
    <property type="project" value="InterPro"/>
</dbReference>
<evidence type="ECO:0000256" key="2">
    <source>
        <dbReference type="SAM" id="MobiDB-lite"/>
    </source>
</evidence>
<comment type="caution">
    <text evidence="4">The sequence shown here is derived from an EMBL/GenBank/DDBJ whole genome shotgun (WGS) entry which is preliminary data.</text>
</comment>
<dbReference type="CDD" id="cd14810">
    <property type="entry name" value="bZIP_u1"/>
    <property type="match status" value="1"/>
</dbReference>
<feature type="region of interest" description="Disordered" evidence="2">
    <location>
        <begin position="380"/>
        <end position="419"/>
    </location>
</feature>
<keyword evidence="5" id="KW-1185">Reference proteome</keyword>
<dbReference type="PANTHER" id="PTHR37616:SF2">
    <property type="entry name" value="BZIP DOMAIN-CONTAINING PROTEIN"/>
    <property type="match status" value="1"/>
</dbReference>